<proteinExistence type="predicted"/>
<dbReference type="AlphaFoldDB" id="A0A1A3MW09"/>
<comment type="caution">
    <text evidence="1">The sequence shown here is derived from an EMBL/GenBank/DDBJ whole genome shotgun (WGS) entry which is preliminary data.</text>
</comment>
<evidence type="ECO:0000313" key="2">
    <source>
        <dbReference type="Proteomes" id="UP000093819"/>
    </source>
</evidence>
<protein>
    <recommendedName>
        <fullName evidence="3">HK97 gp10 family phage protein</fullName>
    </recommendedName>
</protein>
<gene>
    <name evidence="1" type="ORF">A5635_10360</name>
</gene>
<evidence type="ECO:0000313" key="1">
    <source>
        <dbReference type="EMBL" id="OBK14088.1"/>
    </source>
</evidence>
<dbReference type="OrthoDB" id="4721220at2"/>
<evidence type="ECO:0008006" key="3">
    <source>
        <dbReference type="Google" id="ProtNLM"/>
    </source>
</evidence>
<organism evidence="1 2">
    <name type="scientific">Mycobacterium asiaticum</name>
    <dbReference type="NCBI Taxonomy" id="1790"/>
    <lineage>
        <taxon>Bacteria</taxon>
        <taxon>Bacillati</taxon>
        <taxon>Actinomycetota</taxon>
        <taxon>Actinomycetes</taxon>
        <taxon>Mycobacteriales</taxon>
        <taxon>Mycobacteriaceae</taxon>
        <taxon>Mycobacterium</taxon>
    </lineage>
</organism>
<name>A0A1A3MW09_MYCAS</name>
<reference evidence="1 2" key="1">
    <citation type="submission" date="2016-06" db="EMBL/GenBank/DDBJ databases">
        <authorList>
            <person name="Kjaerup R.B."/>
            <person name="Dalgaard T.S."/>
            <person name="Juul-Madsen H.R."/>
        </authorList>
    </citation>
    <scope>NUCLEOTIDE SEQUENCE [LARGE SCALE GENOMIC DNA]</scope>
    <source>
        <strain evidence="1 2">1245335.1</strain>
    </source>
</reference>
<dbReference type="Proteomes" id="UP000093819">
    <property type="component" value="Unassembled WGS sequence"/>
</dbReference>
<accession>A0A1A3MW09</accession>
<sequence length="127" mass="14255">MNRGLIALRDNVGDLKDDYDRTINSIMGLTAVDGAEYMKDRARWRDDTGNRKDRVPGAARAGLNTSTDLKGTHKVIRFAHGVDYGIWLEIKNNGKWQIIMPAVAEMGKRLMKNLRGSLSQVRKNAGR</sequence>
<dbReference type="EMBL" id="LZLR01000239">
    <property type="protein sequence ID" value="OBK14088.1"/>
    <property type="molecule type" value="Genomic_DNA"/>
</dbReference>